<keyword evidence="11" id="KW-0902">Two-component regulatory system</keyword>
<reference evidence="16" key="1">
    <citation type="journal article" date="2015" name="Nature">
        <title>Complex archaea that bridge the gap between prokaryotes and eukaryotes.</title>
        <authorList>
            <person name="Spang A."/>
            <person name="Saw J.H."/>
            <person name="Jorgensen S.L."/>
            <person name="Zaremba-Niedzwiedzka K."/>
            <person name="Martijn J."/>
            <person name="Lind A.E."/>
            <person name="van Eijk R."/>
            <person name="Schleper C."/>
            <person name="Guy L."/>
            <person name="Ettema T.J."/>
        </authorList>
    </citation>
    <scope>NUCLEOTIDE SEQUENCE</scope>
</reference>
<dbReference type="EC" id="2.7.13.3" evidence="3"/>
<evidence type="ECO:0000256" key="4">
    <source>
        <dbReference type="ARBA" id="ARBA00022553"/>
    </source>
</evidence>
<feature type="domain" description="Histidine kinase" evidence="13">
    <location>
        <begin position="354"/>
        <end position="576"/>
    </location>
</feature>
<dbReference type="FunFam" id="3.30.565.10:FF:000006">
    <property type="entry name" value="Sensor histidine kinase WalK"/>
    <property type="match status" value="1"/>
</dbReference>
<dbReference type="SUPFAM" id="SSF55785">
    <property type="entry name" value="PYP-like sensor domain (PAS domain)"/>
    <property type="match status" value="1"/>
</dbReference>
<dbReference type="InterPro" id="IPR003661">
    <property type="entry name" value="HisK_dim/P_dom"/>
</dbReference>
<keyword evidence="4" id="KW-0597">Phosphoprotein</keyword>
<feature type="domain" description="PAC" evidence="15">
    <location>
        <begin position="191"/>
        <end position="243"/>
    </location>
</feature>
<evidence type="ECO:0000256" key="11">
    <source>
        <dbReference type="ARBA" id="ARBA00023012"/>
    </source>
</evidence>
<evidence type="ECO:0000256" key="2">
    <source>
        <dbReference type="ARBA" id="ARBA00004141"/>
    </source>
</evidence>
<dbReference type="Pfam" id="PF13426">
    <property type="entry name" value="PAS_9"/>
    <property type="match status" value="1"/>
</dbReference>
<dbReference type="InterPro" id="IPR000700">
    <property type="entry name" value="PAS-assoc_C"/>
</dbReference>
<dbReference type="GO" id="GO:0000155">
    <property type="term" value="F:phosphorelay sensor kinase activity"/>
    <property type="evidence" value="ECO:0007669"/>
    <property type="project" value="InterPro"/>
</dbReference>
<keyword evidence="12" id="KW-0472">Membrane</keyword>
<dbReference type="CDD" id="cd00082">
    <property type="entry name" value="HisKA"/>
    <property type="match status" value="1"/>
</dbReference>
<evidence type="ECO:0000256" key="7">
    <source>
        <dbReference type="ARBA" id="ARBA00022741"/>
    </source>
</evidence>
<dbReference type="PANTHER" id="PTHR42878:SF7">
    <property type="entry name" value="SENSOR HISTIDINE KINASE GLRK"/>
    <property type="match status" value="1"/>
</dbReference>
<sequence length="577" mass="65960">MYGLSKIVENPDISSEAIIRGVLNLIPPAWQFPEITCAKINFNNKEFKTSNFKETEWKLSTKINVLEEEMIIEVYYLEDKPFLNEEEHLISDIGKRLKSIIEQRKTHQKLRVSEEWFSTTLKSIGDAVIATDRMGNIQFVNPIAEDLTGYESEKSIGKPLEDIFNIINEETRKSVESPVSRVIREGAIVGLANHTVLISKEGIEIPIADSGAPIKDDKGNLIGVVLTFRDITENREKEKEIFDLAQFPSEDPFPILRVNINDVIYINEAGQKLLNIVEHSQIPKIFQESVKNTFENKKVTESEVELDNRIYAFIITPIKDADYVNIYGMDITERKHIEKKLREVNKLKSEFLRRASHELKTPLISIKGFSDLILSLYEDQLDAVIVSKLKEIDVGCERLQNIINNLLKTSKLESTDLKPKVQKEDLSFLIKFCVHELESLAERRKQSIKLDIHNEIYTYFEKEEIHDALSNLITNAIKYTPPMGNIEIKTELTKESVLISIKDNGIGFTEEQKSKIFQQFGKIERYGQGLDLGIDGTGLGLYISKKIVESHGGKIWMESEGKDKGSTFYFSLPKLIK</sequence>
<dbReference type="InterPro" id="IPR000014">
    <property type="entry name" value="PAS"/>
</dbReference>
<proteinExistence type="predicted"/>
<dbReference type="InterPro" id="IPR036097">
    <property type="entry name" value="HisK_dim/P_sf"/>
</dbReference>
<evidence type="ECO:0000256" key="9">
    <source>
        <dbReference type="ARBA" id="ARBA00022840"/>
    </source>
</evidence>
<evidence type="ECO:0000259" key="13">
    <source>
        <dbReference type="PROSITE" id="PS50109"/>
    </source>
</evidence>
<evidence type="ECO:0000256" key="1">
    <source>
        <dbReference type="ARBA" id="ARBA00000085"/>
    </source>
</evidence>
<feature type="domain" description="PAS" evidence="14">
    <location>
        <begin position="113"/>
        <end position="186"/>
    </location>
</feature>
<dbReference type="InterPro" id="IPR050351">
    <property type="entry name" value="BphY/WalK/GraS-like"/>
</dbReference>
<dbReference type="PRINTS" id="PR00344">
    <property type="entry name" value="BCTRLSENSOR"/>
</dbReference>
<dbReference type="Gene3D" id="3.30.450.20">
    <property type="entry name" value="PAS domain"/>
    <property type="match status" value="1"/>
</dbReference>
<comment type="subcellular location">
    <subcellularLocation>
        <location evidence="2">Membrane</location>
        <topology evidence="2">Multi-pass membrane protein</topology>
    </subcellularLocation>
</comment>
<name>A0A0F9NG60_9ZZZZ</name>
<dbReference type="Pfam" id="PF00512">
    <property type="entry name" value="HisKA"/>
    <property type="match status" value="1"/>
</dbReference>
<dbReference type="InterPro" id="IPR005467">
    <property type="entry name" value="His_kinase_dom"/>
</dbReference>
<dbReference type="Pfam" id="PF02518">
    <property type="entry name" value="HATPase_c"/>
    <property type="match status" value="1"/>
</dbReference>
<evidence type="ECO:0000256" key="6">
    <source>
        <dbReference type="ARBA" id="ARBA00022692"/>
    </source>
</evidence>
<dbReference type="SMART" id="SM00388">
    <property type="entry name" value="HisKA"/>
    <property type="match status" value="1"/>
</dbReference>
<dbReference type="PANTHER" id="PTHR42878">
    <property type="entry name" value="TWO-COMPONENT HISTIDINE KINASE"/>
    <property type="match status" value="1"/>
</dbReference>
<keyword evidence="9" id="KW-0067">ATP-binding</keyword>
<dbReference type="CDD" id="cd00130">
    <property type="entry name" value="PAS"/>
    <property type="match status" value="1"/>
</dbReference>
<dbReference type="EMBL" id="LAZR01007061">
    <property type="protein sequence ID" value="KKM87730.1"/>
    <property type="molecule type" value="Genomic_DNA"/>
</dbReference>
<dbReference type="CDD" id="cd00075">
    <property type="entry name" value="HATPase"/>
    <property type="match status" value="1"/>
</dbReference>
<evidence type="ECO:0000256" key="5">
    <source>
        <dbReference type="ARBA" id="ARBA00022679"/>
    </source>
</evidence>
<evidence type="ECO:0000259" key="14">
    <source>
        <dbReference type="PROSITE" id="PS50112"/>
    </source>
</evidence>
<dbReference type="PROSITE" id="PS50113">
    <property type="entry name" value="PAC"/>
    <property type="match status" value="1"/>
</dbReference>
<keyword evidence="6" id="KW-0812">Transmembrane</keyword>
<dbReference type="GO" id="GO:0030295">
    <property type="term" value="F:protein kinase activator activity"/>
    <property type="evidence" value="ECO:0007669"/>
    <property type="project" value="TreeGrafter"/>
</dbReference>
<keyword evidence="10" id="KW-1133">Transmembrane helix</keyword>
<evidence type="ECO:0000256" key="10">
    <source>
        <dbReference type="ARBA" id="ARBA00022989"/>
    </source>
</evidence>
<dbReference type="SMART" id="SM00387">
    <property type="entry name" value="HATPase_c"/>
    <property type="match status" value="1"/>
</dbReference>
<dbReference type="PROSITE" id="PS50109">
    <property type="entry name" value="HIS_KIN"/>
    <property type="match status" value="1"/>
</dbReference>
<dbReference type="GO" id="GO:0007234">
    <property type="term" value="P:osmosensory signaling via phosphorelay pathway"/>
    <property type="evidence" value="ECO:0007669"/>
    <property type="project" value="TreeGrafter"/>
</dbReference>
<dbReference type="AlphaFoldDB" id="A0A0F9NG60"/>
<comment type="caution">
    <text evidence="16">The sequence shown here is derived from an EMBL/GenBank/DDBJ whole genome shotgun (WGS) entry which is preliminary data.</text>
</comment>
<dbReference type="InterPro" id="IPR035965">
    <property type="entry name" value="PAS-like_dom_sf"/>
</dbReference>
<dbReference type="Gene3D" id="1.10.287.130">
    <property type="match status" value="1"/>
</dbReference>
<protein>
    <recommendedName>
        <fullName evidence="3">histidine kinase</fullName>
        <ecNumber evidence="3">2.7.13.3</ecNumber>
    </recommendedName>
</protein>
<gene>
    <name evidence="16" type="ORF">LCGC14_1265940</name>
</gene>
<evidence type="ECO:0000256" key="12">
    <source>
        <dbReference type="ARBA" id="ARBA00023136"/>
    </source>
</evidence>
<dbReference type="SUPFAM" id="SSF47384">
    <property type="entry name" value="Homodimeric domain of signal transducing histidine kinase"/>
    <property type="match status" value="1"/>
</dbReference>
<keyword evidence="5" id="KW-0808">Transferase</keyword>
<dbReference type="GO" id="GO:0005524">
    <property type="term" value="F:ATP binding"/>
    <property type="evidence" value="ECO:0007669"/>
    <property type="project" value="UniProtKB-KW"/>
</dbReference>
<comment type="catalytic activity">
    <reaction evidence="1">
        <text>ATP + protein L-histidine = ADP + protein N-phospho-L-histidine.</text>
        <dbReference type="EC" id="2.7.13.3"/>
    </reaction>
</comment>
<dbReference type="GO" id="GO:0000156">
    <property type="term" value="F:phosphorelay response regulator activity"/>
    <property type="evidence" value="ECO:0007669"/>
    <property type="project" value="TreeGrafter"/>
</dbReference>
<evidence type="ECO:0000313" key="16">
    <source>
        <dbReference type="EMBL" id="KKM87730.1"/>
    </source>
</evidence>
<dbReference type="InterPro" id="IPR003594">
    <property type="entry name" value="HATPase_dom"/>
</dbReference>
<dbReference type="SUPFAM" id="SSF55874">
    <property type="entry name" value="ATPase domain of HSP90 chaperone/DNA topoisomerase II/histidine kinase"/>
    <property type="match status" value="1"/>
</dbReference>
<organism evidence="16">
    <name type="scientific">marine sediment metagenome</name>
    <dbReference type="NCBI Taxonomy" id="412755"/>
    <lineage>
        <taxon>unclassified sequences</taxon>
        <taxon>metagenomes</taxon>
        <taxon>ecological metagenomes</taxon>
    </lineage>
</organism>
<dbReference type="PROSITE" id="PS50112">
    <property type="entry name" value="PAS"/>
    <property type="match status" value="1"/>
</dbReference>
<evidence type="ECO:0000256" key="3">
    <source>
        <dbReference type="ARBA" id="ARBA00012438"/>
    </source>
</evidence>
<dbReference type="SMART" id="SM00091">
    <property type="entry name" value="PAS"/>
    <property type="match status" value="1"/>
</dbReference>
<dbReference type="InterPro" id="IPR004358">
    <property type="entry name" value="Sig_transdc_His_kin-like_C"/>
</dbReference>
<accession>A0A0F9NG60</accession>
<evidence type="ECO:0000259" key="15">
    <source>
        <dbReference type="PROSITE" id="PS50113"/>
    </source>
</evidence>
<dbReference type="InterPro" id="IPR036890">
    <property type="entry name" value="HATPase_C_sf"/>
</dbReference>
<dbReference type="Gene3D" id="3.30.565.10">
    <property type="entry name" value="Histidine kinase-like ATPase, C-terminal domain"/>
    <property type="match status" value="1"/>
</dbReference>
<dbReference type="NCBIfam" id="TIGR00229">
    <property type="entry name" value="sensory_box"/>
    <property type="match status" value="1"/>
</dbReference>
<evidence type="ECO:0000256" key="8">
    <source>
        <dbReference type="ARBA" id="ARBA00022777"/>
    </source>
</evidence>
<keyword evidence="7" id="KW-0547">Nucleotide-binding</keyword>
<dbReference type="GO" id="GO:0016020">
    <property type="term" value="C:membrane"/>
    <property type="evidence" value="ECO:0007669"/>
    <property type="project" value="UniProtKB-SubCell"/>
</dbReference>
<keyword evidence="8" id="KW-0418">Kinase</keyword>